<dbReference type="InterPro" id="IPR015422">
    <property type="entry name" value="PyrdxlP-dep_Trfase_small"/>
</dbReference>
<dbReference type="RefSeq" id="WP_137251588.1">
    <property type="nucleotide sequence ID" value="NZ_SZQA01000062.1"/>
</dbReference>
<dbReference type="HAMAP" id="MF_01970">
    <property type="entry name" value="Kynureninase"/>
    <property type="match status" value="1"/>
</dbReference>
<dbReference type="NCBIfam" id="TIGR01814">
    <property type="entry name" value="kynureninase"/>
    <property type="match status" value="1"/>
</dbReference>
<dbReference type="GO" id="GO:0043420">
    <property type="term" value="P:anthranilate metabolic process"/>
    <property type="evidence" value="ECO:0007669"/>
    <property type="project" value="TreeGrafter"/>
</dbReference>
<dbReference type="GO" id="GO:0005737">
    <property type="term" value="C:cytoplasm"/>
    <property type="evidence" value="ECO:0007669"/>
    <property type="project" value="UniProtKB-UniRule"/>
</dbReference>
<feature type="binding site" evidence="4">
    <location>
        <position position="98"/>
    </location>
    <ligand>
        <name>pyridoxal 5'-phosphate</name>
        <dbReference type="ChEBI" id="CHEBI:597326"/>
    </ligand>
</feature>
<feature type="binding site" evidence="4">
    <location>
        <begin position="126"/>
        <end position="129"/>
    </location>
    <ligand>
        <name>pyridoxal 5'-phosphate</name>
        <dbReference type="ChEBI" id="CHEBI:597326"/>
    </ligand>
</feature>
<dbReference type="Pfam" id="PF22580">
    <property type="entry name" value="KYNU_C"/>
    <property type="match status" value="1"/>
</dbReference>
<dbReference type="UniPathway" id="UPA00253">
    <property type="reaction ID" value="UER00329"/>
</dbReference>
<comment type="pathway">
    <text evidence="4 6">Cofactor biosynthesis; NAD(+) biosynthesis; quinolinate from L-kynurenine: step 2/3.</text>
</comment>
<dbReference type="Proteomes" id="UP000308705">
    <property type="component" value="Unassembled WGS sequence"/>
</dbReference>
<feature type="binding site" evidence="4">
    <location>
        <position position="249"/>
    </location>
    <ligand>
        <name>pyridoxal 5'-phosphate</name>
        <dbReference type="ChEBI" id="CHEBI:597326"/>
    </ligand>
</feature>
<keyword evidence="1 4" id="KW-0662">Pyridine nucleotide biosynthesis</keyword>
<name>A0A4U3LT49_9ACTN</name>
<sequence>MSITRAGCAALDSADPLRGFRAEFVLPENVVYMLGNSLGALPRRTIEAVSHTVTAEWGRDLGQSWNTAGWWDLPEVIGDRIGNLIGAGPGTVLTGESTSVSIFKVMSAAVRLRPGRRTVVVESEGFPTDRYAVQGLAAGFDLNVRDFGPEGSLADSLDDDVAVVLLSHVDYRTGALRDMAADTAAAHAAGALVIWDLCHSAGALPVEVGAADFAVGCTYKYLNGGPGAPSYLYCAPAHLAEAEPVLCGWHGHAAPFAFEADYRPATGVRRFGAGTPPILSMSALGASLELWDKVDIRSVRAKSVALTELFIALTEPLGLDLATPRDPAGRGSQISFRHEHGYPIMRALLDHGVHGDFRAPDIMRFGFTPLFLRYVDVYDAADTLAEIIGKGIWQDERYQRRVTVT</sequence>
<dbReference type="PIRSF" id="PIRSF038800">
    <property type="entry name" value="KYNU"/>
    <property type="match status" value="1"/>
</dbReference>
<dbReference type="OrthoDB" id="9812626at2"/>
<evidence type="ECO:0000313" key="7">
    <source>
        <dbReference type="EMBL" id="TKK78942.1"/>
    </source>
</evidence>
<organism evidence="7 8">
    <name type="scientific">Herbidospora galbida</name>
    <dbReference type="NCBI Taxonomy" id="2575442"/>
    <lineage>
        <taxon>Bacteria</taxon>
        <taxon>Bacillati</taxon>
        <taxon>Actinomycetota</taxon>
        <taxon>Actinomycetes</taxon>
        <taxon>Streptosporangiales</taxon>
        <taxon>Streptosporangiaceae</taxon>
        <taxon>Herbidospora</taxon>
    </lineage>
</organism>
<dbReference type="GO" id="GO:0019805">
    <property type="term" value="P:quinolinate biosynthetic process"/>
    <property type="evidence" value="ECO:0007669"/>
    <property type="project" value="UniProtKB-UniRule"/>
</dbReference>
<comment type="cofactor">
    <cofactor evidence="4 6">
        <name>pyridoxal 5'-phosphate</name>
        <dbReference type="ChEBI" id="CHEBI:597326"/>
    </cofactor>
</comment>
<reference evidence="7 8" key="1">
    <citation type="submission" date="2019-04" db="EMBL/GenBank/DDBJ databases">
        <title>Herbidospora sp. NEAU-GS14.nov., a novel actinomycete isolated from soil.</title>
        <authorList>
            <person name="Han L."/>
        </authorList>
    </citation>
    <scope>NUCLEOTIDE SEQUENCE [LARGE SCALE GENOMIC DNA]</scope>
    <source>
        <strain evidence="7 8">NEAU-GS14</strain>
    </source>
</reference>
<dbReference type="InterPro" id="IPR010111">
    <property type="entry name" value="Kynureninase"/>
</dbReference>
<evidence type="ECO:0000256" key="4">
    <source>
        <dbReference type="HAMAP-Rule" id="MF_01970"/>
    </source>
</evidence>
<dbReference type="GO" id="GO:0019441">
    <property type="term" value="P:L-tryptophan catabolic process to kynurenine"/>
    <property type="evidence" value="ECO:0007669"/>
    <property type="project" value="TreeGrafter"/>
</dbReference>
<comment type="caution">
    <text evidence="7">The sequence shown here is derived from an EMBL/GenBank/DDBJ whole genome shotgun (WGS) entry which is preliminary data.</text>
</comment>
<comment type="caution">
    <text evidence="4">Lacks conserved residue(s) required for the propagation of feature annotation.</text>
</comment>
<comment type="function">
    <text evidence="4 6">Catalyzes the cleavage of L-kynurenine (L-Kyn) and L-3-hydroxykynurenine (L-3OHKyn) into anthranilic acid (AA) and 3-hydroxyanthranilic acid (3-OHAA), respectively.</text>
</comment>
<dbReference type="AlphaFoldDB" id="A0A4U3LT49"/>
<dbReference type="Gene3D" id="3.90.1150.10">
    <property type="entry name" value="Aspartate Aminotransferase, domain 1"/>
    <property type="match status" value="1"/>
</dbReference>
<dbReference type="GO" id="GO:0097053">
    <property type="term" value="P:L-kynurenine catabolic process"/>
    <property type="evidence" value="ECO:0007669"/>
    <property type="project" value="UniProtKB-UniRule"/>
</dbReference>
<evidence type="ECO:0000256" key="3">
    <source>
        <dbReference type="ARBA" id="ARBA00022898"/>
    </source>
</evidence>
<comment type="catalytic activity">
    <reaction evidence="6">
        <text>3-hydroxy-L-kynurenine + H2O = 3-hydroxyanthranilate + L-alanine + H(+)</text>
        <dbReference type="Rhea" id="RHEA:25143"/>
        <dbReference type="ChEBI" id="CHEBI:15377"/>
        <dbReference type="ChEBI" id="CHEBI:15378"/>
        <dbReference type="ChEBI" id="CHEBI:36559"/>
        <dbReference type="ChEBI" id="CHEBI:57972"/>
        <dbReference type="ChEBI" id="CHEBI:58125"/>
        <dbReference type="EC" id="3.7.1.3"/>
    </reaction>
</comment>
<dbReference type="EC" id="3.7.1.3" evidence="4 5"/>
<dbReference type="SUPFAM" id="SSF53383">
    <property type="entry name" value="PLP-dependent transferases"/>
    <property type="match status" value="1"/>
</dbReference>
<dbReference type="PANTHER" id="PTHR14084">
    <property type="entry name" value="KYNURENINASE"/>
    <property type="match status" value="1"/>
</dbReference>
<dbReference type="EMBL" id="SZQA01000062">
    <property type="protein sequence ID" value="TKK78942.1"/>
    <property type="molecule type" value="Genomic_DNA"/>
</dbReference>
<dbReference type="InterPro" id="IPR015421">
    <property type="entry name" value="PyrdxlP-dep_Trfase_major"/>
</dbReference>
<keyword evidence="3 4" id="KW-0663">Pyridoxal phosphate</keyword>
<feature type="binding site" evidence="4">
    <location>
        <position position="99"/>
    </location>
    <ligand>
        <name>pyridoxal 5'-phosphate</name>
        <dbReference type="ChEBI" id="CHEBI:597326"/>
    </ligand>
</feature>
<dbReference type="UniPathway" id="UPA00334">
    <property type="reaction ID" value="UER00455"/>
</dbReference>
<keyword evidence="8" id="KW-1185">Reference proteome</keyword>
<evidence type="ECO:0000313" key="8">
    <source>
        <dbReference type="Proteomes" id="UP000308705"/>
    </source>
</evidence>
<protein>
    <recommendedName>
        <fullName evidence="4 5">Kynureninase</fullName>
        <ecNumber evidence="4 5">3.7.1.3</ecNumber>
    </recommendedName>
    <alternativeName>
        <fullName evidence="4">L-kynurenine hydrolase</fullName>
    </alternativeName>
</protein>
<dbReference type="PANTHER" id="PTHR14084:SF0">
    <property type="entry name" value="KYNURENINASE"/>
    <property type="match status" value="1"/>
</dbReference>
<keyword evidence="2 4" id="KW-0378">Hydrolase</keyword>
<dbReference type="GO" id="GO:0030170">
    <property type="term" value="F:pyridoxal phosphate binding"/>
    <property type="evidence" value="ECO:0007669"/>
    <property type="project" value="UniProtKB-UniRule"/>
</dbReference>
<dbReference type="GO" id="GO:0030429">
    <property type="term" value="F:kynureninase activity"/>
    <property type="evidence" value="ECO:0007669"/>
    <property type="project" value="UniProtKB-UniRule"/>
</dbReference>
<feature type="binding site" evidence="4">
    <location>
        <position position="199"/>
    </location>
    <ligand>
        <name>pyridoxal 5'-phosphate</name>
        <dbReference type="ChEBI" id="CHEBI:597326"/>
    </ligand>
</feature>
<evidence type="ECO:0000256" key="1">
    <source>
        <dbReference type="ARBA" id="ARBA00022642"/>
    </source>
</evidence>
<comment type="subunit">
    <text evidence="4 6">Homodimer.</text>
</comment>
<feature type="binding site" evidence="4">
    <location>
        <position position="196"/>
    </location>
    <ligand>
        <name>pyridoxal 5'-phosphate</name>
        <dbReference type="ChEBI" id="CHEBI:597326"/>
    </ligand>
</feature>
<evidence type="ECO:0000256" key="6">
    <source>
        <dbReference type="PIRNR" id="PIRNR038800"/>
    </source>
</evidence>
<comment type="catalytic activity">
    <reaction evidence="4 6">
        <text>L-kynurenine + H2O = anthranilate + L-alanine + H(+)</text>
        <dbReference type="Rhea" id="RHEA:16813"/>
        <dbReference type="ChEBI" id="CHEBI:15377"/>
        <dbReference type="ChEBI" id="CHEBI:15378"/>
        <dbReference type="ChEBI" id="CHEBI:16567"/>
        <dbReference type="ChEBI" id="CHEBI:57959"/>
        <dbReference type="ChEBI" id="CHEBI:57972"/>
        <dbReference type="EC" id="3.7.1.3"/>
    </reaction>
</comment>
<feature type="modified residue" description="N6-(pyridoxal phosphate)lysine" evidence="4">
    <location>
        <position position="220"/>
    </location>
</feature>
<feature type="binding site" evidence="4">
    <location>
        <position position="219"/>
    </location>
    <ligand>
        <name>pyridoxal 5'-phosphate</name>
        <dbReference type="ChEBI" id="CHEBI:597326"/>
    </ligand>
</feature>
<feature type="binding site" evidence="4">
    <location>
        <position position="275"/>
    </location>
    <ligand>
        <name>pyridoxal 5'-phosphate</name>
        <dbReference type="ChEBI" id="CHEBI:597326"/>
    </ligand>
</feature>
<evidence type="ECO:0000256" key="2">
    <source>
        <dbReference type="ARBA" id="ARBA00022801"/>
    </source>
</evidence>
<gene>
    <name evidence="4 7" type="primary">kynU</name>
    <name evidence="7" type="ORF">FDA94_36440</name>
</gene>
<dbReference type="GO" id="GO:0009435">
    <property type="term" value="P:NAD+ biosynthetic process"/>
    <property type="evidence" value="ECO:0007669"/>
    <property type="project" value="UniProtKB-UniRule"/>
</dbReference>
<comment type="pathway">
    <text evidence="4 6">Amino-acid degradation; L-kynurenine degradation; L-alanine and anthranilate from L-kynurenine: step 1/1.</text>
</comment>
<proteinExistence type="inferred from homology"/>
<accession>A0A4U3LT49</accession>
<comment type="similarity">
    <text evidence="4 6">Belongs to the kynureninase family.</text>
</comment>
<evidence type="ECO:0000256" key="5">
    <source>
        <dbReference type="NCBIfam" id="TIGR01814"/>
    </source>
</evidence>
<dbReference type="Gene3D" id="3.40.640.10">
    <property type="entry name" value="Type I PLP-dependent aspartate aminotransferase-like (Major domain)"/>
    <property type="match status" value="1"/>
</dbReference>
<dbReference type="InterPro" id="IPR015424">
    <property type="entry name" value="PyrdxlP-dep_Trfase"/>
</dbReference>